<keyword evidence="8" id="KW-0812">Transmembrane</keyword>
<dbReference type="EC" id="2.7.11.1" evidence="2"/>
<dbReference type="FunFam" id="3.80.10.10:FF:000233">
    <property type="entry name" value="Leucine-rich repeat receptor-like protein kinase TDR"/>
    <property type="match status" value="1"/>
</dbReference>
<keyword evidence="7" id="KW-0808">Transferase</keyword>
<dbReference type="GO" id="GO:0005524">
    <property type="term" value="F:ATP binding"/>
    <property type="evidence" value="ECO:0007669"/>
    <property type="project" value="UniProtKB-KW"/>
</dbReference>
<reference evidence="21" key="1">
    <citation type="submission" date="2015-06" db="UniProtKB">
        <authorList>
            <consortium name="EnsemblPlants"/>
        </authorList>
    </citation>
    <scope>IDENTIFICATION</scope>
</reference>
<evidence type="ECO:0000256" key="8">
    <source>
        <dbReference type="ARBA" id="ARBA00022692"/>
    </source>
</evidence>
<evidence type="ECO:0000256" key="16">
    <source>
        <dbReference type="ARBA" id="ARBA00023170"/>
    </source>
</evidence>
<dbReference type="PROSITE" id="PS00108">
    <property type="entry name" value="PROTEIN_KINASE_ST"/>
    <property type="match status" value="1"/>
</dbReference>
<keyword evidence="15" id="KW-0472">Membrane</keyword>
<evidence type="ECO:0000256" key="4">
    <source>
        <dbReference type="ARBA" id="ARBA00022527"/>
    </source>
</evidence>
<dbReference type="InterPro" id="IPR032675">
    <property type="entry name" value="LRR_dom_sf"/>
</dbReference>
<comment type="catalytic activity">
    <reaction evidence="18">
        <text>L-threonyl-[protein] + ATP = O-phospho-L-threonyl-[protein] + ADP + H(+)</text>
        <dbReference type="Rhea" id="RHEA:46608"/>
        <dbReference type="Rhea" id="RHEA-COMP:11060"/>
        <dbReference type="Rhea" id="RHEA-COMP:11605"/>
        <dbReference type="ChEBI" id="CHEBI:15378"/>
        <dbReference type="ChEBI" id="CHEBI:30013"/>
        <dbReference type="ChEBI" id="CHEBI:30616"/>
        <dbReference type="ChEBI" id="CHEBI:61977"/>
        <dbReference type="ChEBI" id="CHEBI:456216"/>
        <dbReference type="EC" id="2.7.11.1"/>
    </reaction>
</comment>
<dbReference type="InterPro" id="IPR003591">
    <property type="entry name" value="Leu-rich_rpt_typical-subtyp"/>
</dbReference>
<dbReference type="Pfam" id="PF23598">
    <property type="entry name" value="LRR_14"/>
    <property type="match status" value="1"/>
</dbReference>
<dbReference type="InterPro" id="IPR011009">
    <property type="entry name" value="Kinase-like_dom_sf"/>
</dbReference>
<evidence type="ECO:0000256" key="14">
    <source>
        <dbReference type="ARBA" id="ARBA00022989"/>
    </source>
</evidence>
<keyword evidence="4" id="KW-0723">Serine/threonine-protein kinase</keyword>
<sequence length="824" mass="89004">MTALRRIHPKSIFDPATTRLVIGEGFNPNGKNSTYQGLTLGLSGTVPPELGNLTYLRRLHLPANHLHGVLPLELGSLPDLRHLNLSYNSFQGRIPASLSNCSRLENLLLYSNRFHSEIPQELCLLSGLKVLSLGQNTLTGSIPPGIGSLANLRTLNLQFNNLSGGIPREIGGLVNLVGLGLGYNLLGGSIPASLANLSALQYMSIPTAKLTGSLPPLQNLSSLLVLELGANSIKGSIPAWLGNLSSLVFLSLQQNGLTGRIPESLGSLQVLTNLDLSQNNLSGQIPHSLGYLGALMTLRLDYNKLEGSFPPSLLNLSALEDIGLQSNRLSGSFPLDIGNKLPNIQTFVADINQFHGKIPPSMCNASGLQILQAVLSVVALSKNKLEATNDADWGFLTSLTNCGNLKSLDLGYNSLQGNLKNLGVLDFASNIISGEIPASIGECQSLQHINISGNSLQGKIPSSMEQLKGLLVLDLSSNNLSGGIPQFLGNLKGISALNLSFNSFEGEVPKHGAFLNATAISITGNDGLSRKMRSSIQISLTSEQYMRVSYAELFNATNGFASDNLIGAGSFGSVYKGKCETLRCARHRNLVKILTVCSSIDFEDHDFKALVYEFLPNGNLDEWLHQQITGDGEHKAIDHIVRLGIAIDVAFSLEYLHQHKPLPIIHCDLKPSNVLLDSDMVAHVGDFGLARFVHQDLENSSGWASMRGTIGYAAPEYGVGNQVTTLGDVYSYGVLLLEMFTGKRPTDIDFGDVFGLRKYVQMALPGKMANVIDQWLLPEMENDKQDKSNSNKSRDLRIACITSILRIGLSCSEHQQIARKLEML</sequence>
<keyword evidence="3" id="KW-1003">Cell membrane</keyword>
<evidence type="ECO:0000256" key="6">
    <source>
        <dbReference type="ARBA" id="ARBA00022614"/>
    </source>
</evidence>
<dbReference type="FunFam" id="1.10.510.10:FF:000358">
    <property type="entry name" value="Putative leucine-rich repeat receptor-like serine/threonine-protein kinase"/>
    <property type="match status" value="1"/>
</dbReference>
<dbReference type="FunFam" id="3.80.10.10:FF:000041">
    <property type="entry name" value="LRR receptor-like serine/threonine-protein kinase ERECTA"/>
    <property type="match status" value="1"/>
</dbReference>
<dbReference type="Gene3D" id="3.80.10.10">
    <property type="entry name" value="Ribonuclease Inhibitor"/>
    <property type="match status" value="4"/>
</dbReference>
<accession>N1QWU8</accession>
<keyword evidence="12" id="KW-0418">Kinase</keyword>
<feature type="domain" description="Protein kinase" evidence="20">
    <location>
        <begin position="560"/>
        <end position="824"/>
    </location>
</feature>
<evidence type="ECO:0000313" key="21">
    <source>
        <dbReference type="EnsemblPlants" id="EMT14778"/>
    </source>
</evidence>
<dbReference type="Pfam" id="PF00560">
    <property type="entry name" value="LRR_1"/>
    <property type="match status" value="4"/>
</dbReference>
<dbReference type="InterPro" id="IPR051716">
    <property type="entry name" value="Plant_RL_S/T_kinase"/>
</dbReference>
<dbReference type="SUPFAM" id="SSF52058">
    <property type="entry name" value="L domain-like"/>
    <property type="match status" value="1"/>
</dbReference>
<dbReference type="SMART" id="SM00369">
    <property type="entry name" value="LRR_TYP"/>
    <property type="match status" value="6"/>
</dbReference>
<evidence type="ECO:0000256" key="5">
    <source>
        <dbReference type="ARBA" id="ARBA00022553"/>
    </source>
</evidence>
<dbReference type="GO" id="GO:0005886">
    <property type="term" value="C:plasma membrane"/>
    <property type="evidence" value="ECO:0007669"/>
    <property type="project" value="UniProtKB-SubCell"/>
</dbReference>
<evidence type="ECO:0000256" key="3">
    <source>
        <dbReference type="ARBA" id="ARBA00022475"/>
    </source>
</evidence>
<evidence type="ECO:0000256" key="19">
    <source>
        <dbReference type="ARBA" id="ARBA00048679"/>
    </source>
</evidence>
<dbReference type="PANTHER" id="PTHR48053">
    <property type="entry name" value="LEUCINE RICH REPEAT FAMILY PROTEIN, EXPRESSED"/>
    <property type="match status" value="1"/>
</dbReference>
<dbReference type="InterPro" id="IPR000719">
    <property type="entry name" value="Prot_kinase_dom"/>
</dbReference>
<keyword evidence="14" id="KW-1133">Transmembrane helix</keyword>
<evidence type="ECO:0000256" key="9">
    <source>
        <dbReference type="ARBA" id="ARBA00022729"/>
    </source>
</evidence>
<evidence type="ECO:0000256" key="12">
    <source>
        <dbReference type="ARBA" id="ARBA00022777"/>
    </source>
</evidence>
<evidence type="ECO:0000256" key="7">
    <source>
        <dbReference type="ARBA" id="ARBA00022679"/>
    </source>
</evidence>
<comment type="subcellular location">
    <subcellularLocation>
        <location evidence="1">Cell membrane</location>
        <topology evidence="1">Single-pass membrane protein</topology>
    </subcellularLocation>
</comment>
<keyword evidence="13" id="KW-0067">ATP-binding</keyword>
<dbReference type="Gene3D" id="1.10.510.10">
    <property type="entry name" value="Transferase(Phosphotransferase) domain 1"/>
    <property type="match status" value="1"/>
</dbReference>
<dbReference type="PANTHER" id="PTHR48053:SF151">
    <property type="entry name" value="OS02G0216000 PROTEIN"/>
    <property type="match status" value="1"/>
</dbReference>
<keyword evidence="9" id="KW-0732">Signal</keyword>
<dbReference type="AlphaFoldDB" id="N1QWU8"/>
<dbReference type="InterPro" id="IPR008271">
    <property type="entry name" value="Ser/Thr_kinase_AS"/>
</dbReference>
<dbReference type="SUPFAM" id="SSF52047">
    <property type="entry name" value="RNI-like"/>
    <property type="match status" value="1"/>
</dbReference>
<dbReference type="GO" id="GO:0009791">
    <property type="term" value="P:post-embryonic development"/>
    <property type="evidence" value="ECO:0007669"/>
    <property type="project" value="UniProtKB-ARBA"/>
</dbReference>
<dbReference type="FunFam" id="3.80.10.10:FF:000383">
    <property type="entry name" value="Leucine-rich repeat receptor protein kinase EMS1"/>
    <property type="match status" value="1"/>
</dbReference>
<evidence type="ECO:0000256" key="17">
    <source>
        <dbReference type="ARBA" id="ARBA00023180"/>
    </source>
</evidence>
<dbReference type="SMART" id="SM00220">
    <property type="entry name" value="S_TKc"/>
    <property type="match status" value="1"/>
</dbReference>
<dbReference type="Pfam" id="PF13855">
    <property type="entry name" value="LRR_8"/>
    <property type="match status" value="1"/>
</dbReference>
<proteinExistence type="predicted"/>
<evidence type="ECO:0000256" key="15">
    <source>
        <dbReference type="ARBA" id="ARBA00023136"/>
    </source>
</evidence>
<dbReference type="Pfam" id="PF00069">
    <property type="entry name" value="Pkinase"/>
    <property type="match status" value="1"/>
</dbReference>
<dbReference type="InterPro" id="IPR055414">
    <property type="entry name" value="LRR_R13L4/SHOC2-like"/>
</dbReference>
<name>N1QWU8_AEGTA</name>
<keyword evidence="10" id="KW-0677">Repeat</keyword>
<evidence type="ECO:0000259" key="20">
    <source>
        <dbReference type="PROSITE" id="PS50011"/>
    </source>
</evidence>
<protein>
    <recommendedName>
        <fullName evidence="2">non-specific serine/threonine protein kinase</fullName>
        <ecNumber evidence="2">2.7.11.1</ecNumber>
    </recommendedName>
</protein>
<keyword evidence="6" id="KW-0433">Leucine-rich repeat</keyword>
<keyword evidence="16" id="KW-0675">Receptor</keyword>
<evidence type="ECO:0000256" key="1">
    <source>
        <dbReference type="ARBA" id="ARBA00004162"/>
    </source>
</evidence>
<dbReference type="EnsemblPlants" id="EMT14778">
    <property type="protein sequence ID" value="EMT14778"/>
    <property type="gene ID" value="F775_15729"/>
</dbReference>
<dbReference type="GO" id="GO:0004674">
    <property type="term" value="F:protein serine/threonine kinase activity"/>
    <property type="evidence" value="ECO:0007669"/>
    <property type="project" value="UniProtKB-KW"/>
</dbReference>
<evidence type="ECO:0000256" key="2">
    <source>
        <dbReference type="ARBA" id="ARBA00012513"/>
    </source>
</evidence>
<organism evidence="21">
    <name type="scientific">Aegilops tauschii</name>
    <name type="common">Tausch's goatgrass</name>
    <name type="synonym">Aegilops squarrosa</name>
    <dbReference type="NCBI Taxonomy" id="37682"/>
    <lineage>
        <taxon>Eukaryota</taxon>
        <taxon>Viridiplantae</taxon>
        <taxon>Streptophyta</taxon>
        <taxon>Embryophyta</taxon>
        <taxon>Tracheophyta</taxon>
        <taxon>Spermatophyta</taxon>
        <taxon>Magnoliopsida</taxon>
        <taxon>Liliopsida</taxon>
        <taxon>Poales</taxon>
        <taxon>Poaceae</taxon>
        <taxon>BOP clade</taxon>
        <taxon>Pooideae</taxon>
        <taxon>Triticodae</taxon>
        <taxon>Triticeae</taxon>
        <taxon>Triticinae</taxon>
        <taxon>Aegilops</taxon>
    </lineage>
</organism>
<dbReference type="InterPro" id="IPR001611">
    <property type="entry name" value="Leu-rich_rpt"/>
</dbReference>
<evidence type="ECO:0000256" key="13">
    <source>
        <dbReference type="ARBA" id="ARBA00022840"/>
    </source>
</evidence>
<evidence type="ECO:0000256" key="10">
    <source>
        <dbReference type="ARBA" id="ARBA00022737"/>
    </source>
</evidence>
<keyword evidence="17" id="KW-0325">Glycoprotein</keyword>
<dbReference type="PRINTS" id="PR00019">
    <property type="entry name" value="LEURICHRPT"/>
</dbReference>
<dbReference type="SUPFAM" id="SSF56112">
    <property type="entry name" value="Protein kinase-like (PK-like)"/>
    <property type="match status" value="1"/>
</dbReference>
<evidence type="ECO:0000256" key="11">
    <source>
        <dbReference type="ARBA" id="ARBA00022741"/>
    </source>
</evidence>
<keyword evidence="11" id="KW-0547">Nucleotide-binding</keyword>
<keyword evidence="5" id="KW-0597">Phosphoprotein</keyword>
<comment type="catalytic activity">
    <reaction evidence="19">
        <text>L-seryl-[protein] + ATP = O-phospho-L-seryl-[protein] + ADP + H(+)</text>
        <dbReference type="Rhea" id="RHEA:17989"/>
        <dbReference type="Rhea" id="RHEA-COMP:9863"/>
        <dbReference type="Rhea" id="RHEA-COMP:11604"/>
        <dbReference type="ChEBI" id="CHEBI:15378"/>
        <dbReference type="ChEBI" id="CHEBI:29999"/>
        <dbReference type="ChEBI" id="CHEBI:30616"/>
        <dbReference type="ChEBI" id="CHEBI:83421"/>
        <dbReference type="ChEBI" id="CHEBI:456216"/>
        <dbReference type="EC" id="2.7.11.1"/>
    </reaction>
</comment>
<dbReference type="PROSITE" id="PS50011">
    <property type="entry name" value="PROTEIN_KINASE_DOM"/>
    <property type="match status" value="1"/>
</dbReference>
<evidence type="ECO:0000256" key="18">
    <source>
        <dbReference type="ARBA" id="ARBA00047899"/>
    </source>
</evidence>